<dbReference type="OrthoDB" id="36773at10239"/>
<evidence type="ECO:0000256" key="1">
    <source>
        <dbReference type="SAM" id="Coils"/>
    </source>
</evidence>
<keyword evidence="1" id="KW-0175">Coiled coil</keyword>
<gene>
    <name evidence="2" type="ORF">STIV2_C211</name>
</gene>
<feature type="coiled-coil region" evidence="1">
    <location>
        <begin position="104"/>
        <end position="196"/>
    </location>
</feature>
<reference evidence="2 3" key="1">
    <citation type="journal article" date="2010" name="J. Virol.">
        <title>Familial relationships in hyperthermo- and acidophilic archaeal viruses.</title>
        <authorList>
            <person name="Happonen L.J."/>
            <person name="Redder P."/>
            <person name="Peng X."/>
            <person name="Reigstad L.J."/>
            <person name="Prangishvili D."/>
            <person name="Butcher S.J."/>
        </authorList>
    </citation>
    <scope>NUCLEOTIDE SEQUENCE [LARGE SCALE GENOMIC DNA]</scope>
</reference>
<evidence type="ECO:0000313" key="3">
    <source>
        <dbReference type="Proteomes" id="UP000008240"/>
    </source>
</evidence>
<protein>
    <submittedName>
        <fullName evidence="2">Uncharacterized protein</fullName>
    </submittedName>
</protein>
<evidence type="ECO:0000313" key="2">
    <source>
        <dbReference type="EMBL" id="ADF27760.1"/>
    </source>
</evidence>
<dbReference type="EMBL" id="GU080336">
    <property type="protein sequence ID" value="ADF27760.1"/>
    <property type="molecule type" value="Genomic_DNA"/>
</dbReference>
<sequence length="211" mass="24682">MKDIIRLGERLVKELSEIAFANNILREGEPDLKSTIAFLVEKYIQSQKDLVKKNSISLKEIKNKYENARCTQCQKPIKLGEICYYDPESHKVLCARCFIRNNAESLYTKEIVQAELKLNKLKDEIRVLEKEKKEILGQMKMINIYEELDNKAKVISEKVDELKKFLMDYIKIVNPNEEQKQLLREKLDEMVAIEKEVADSFKLLAKAVLKK</sequence>
<dbReference type="GeneID" id="9086707"/>
<dbReference type="KEGG" id="vg:9086707"/>
<dbReference type="Proteomes" id="UP000008240">
    <property type="component" value="Segment"/>
</dbReference>
<proteinExistence type="predicted"/>
<accession>D5IEY8</accession>
<organism evidence="2 3">
    <name type="scientific">Sulfolobus turreted icosahedral virus 2</name>
    <dbReference type="NCBI Taxonomy" id="754004"/>
    <lineage>
        <taxon>Viruses</taxon>
        <taxon>Varidnaviria</taxon>
        <taxon>Abadenavirae</taxon>
        <taxon>Produgelaviricota</taxon>
        <taxon>Belvinaviricetes</taxon>
        <taxon>Belfryvirales</taxon>
        <taxon>Turriviridae</taxon>
        <taxon>Alphaturrivirus</taxon>
        <taxon>Alphaturrivirus hveragerdiense</taxon>
    </lineage>
</organism>
<name>D5IEY8_9VIRU</name>
<keyword evidence="3" id="KW-1185">Reference proteome</keyword>
<dbReference type="RefSeq" id="YP_003591095.1">
    <property type="nucleotide sequence ID" value="NC_014099.1"/>
</dbReference>